<sequence length="269" mass="31366">MKTDVIKRNLFRLLRSGALNEFESLEPMSAFKWDRLIRLVKNQNVVSIVQKGIKNHQYDEGMNLPSTLLTDLFDISDTSQIYQLPTVMGNTLLNKRLKTIQENERHAMDASIETVKLLNIIVRNTYALLNRGISLHDILELGVFLRTRGDKVDFVKLDSWLLRLHLRRMARLEGSLLISFFQFEQAEIPFVDKIEPRANYLALKTLETSGETMTEEWHFKQSRTGFVRNNSAVFRRNLHRSIRYVRYAPIETVSSFVANFTRSLSEIEE</sequence>
<dbReference type="KEGG" id="peo:AS203_04310"/>
<dbReference type="RefSeq" id="WP_025065839.1">
    <property type="nucleotide sequence ID" value="NZ_CP013195.1"/>
</dbReference>
<proteinExistence type="predicted"/>
<accession>A0A0S2KK28</accession>
<evidence type="ECO:0000313" key="1">
    <source>
        <dbReference type="EMBL" id="ALO48399.1"/>
    </source>
</evidence>
<dbReference type="AlphaFoldDB" id="A0A0S2KK28"/>
<organism evidence="1 2">
    <name type="scientific">Hoylesella enoeca</name>
    <dbReference type="NCBI Taxonomy" id="76123"/>
    <lineage>
        <taxon>Bacteria</taxon>
        <taxon>Pseudomonadati</taxon>
        <taxon>Bacteroidota</taxon>
        <taxon>Bacteroidia</taxon>
        <taxon>Bacteroidales</taxon>
        <taxon>Prevotellaceae</taxon>
        <taxon>Hoylesella</taxon>
    </lineage>
</organism>
<dbReference type="Proteomes" id="UP000056252">
    <property type="component" value="Chromosome"/>
</dbReference>
<protein>
    <submittedName>
        <fullName evidence="1">Uncharacterized protein</fullName>
    </submittedName>
</protein>
<dbReference type="STRING" id="76123.AS203_04310"/>
<name>A0A0S2KK28_9BACT</name>
<keyword evidence="2" id="KW-1185">Reference proteome</keyword>
<dbReference type="OrthoDB" id="1081769at2"/>
<dbReference type="EMBL" id="CP013195">
    <property type="protein sequence ID" value="ALO48399.1"/>
    <property type="molecule type" value="Genomic_DNA"/>
</dbReference>
<evidence type="ECO:0000313" key="2">
    <source>
        <dbReference type="Proteomes" id="UP000056252"/>
    </source>
</evidence>
<gene>
    <name evidence="1" type="ORF">AS203_04310</name>
</gene>
<reference evidence="2" key="1">
    <citation type="submission" date="2015-11" db="EMBL/GenBank/DDBJ databases">
        <authorList>
            <person name="Holder M.E."/>
            <person name="Ajami N.J."/>
            <person name="Petrosino J.F."/>
        </authorList>
    </citation>
    <scope>NUCLEOTIDE SEQUENCE [LARGE SCALE GENOMIC DNA]</scope>
    <source>
        <strain evidence="2">F0113</strain>
    </source>
</reference>